<dbReference type="EMBL" id="AP018365">
    <property type="protein sequence ID" value="BBA99740.1"/>
    <property type="molecule type" value="Genomic_DNA"/>
</dbReference>
<feature type="compositionally biased region" description="Basic and acidic residues" evidence="1">
    <location>
        <begin position="9"/>
        <end position="20"/>
    </location>
</feature>
<feature type="transmembrane region" description="Helical" evidence="2">
    <location>
        <begin position="47"/>
        <end position="67"/>
    </location>
</feature>
<reference evidence="3 4" key="3">
    <citation type="journal article" date="2011" name="Nat. Chem. Biol.">
        <title>Reveromycin A biosynthesis uses RevG and RevJ for stereospecific spiroacetal formation.</title>
        <authorList>
            <person name="Takahashi S."/>
            <person name="Toyoda A."/>
            <person name="Sekiyama Y."/>
            <person name="Takagi H."/>
            <person name="Nogawa T."/>
            <person name="Uramoto M."/>
            <person name="Suzuki R."/>
            <person name="Koshino H."/>
            <person name="Kumano T."/>
            <person name="Panthee S."/>
            <person name="Dairi T."/>
            <person name="Ishikawa J."/>
            <person name="Ikeda H."/>
            <person name="Sakaki Y."/>
            <person name="Osada H."/>
        </authorList>
    </citation>
    <scope>NUCLEOTIDE SEQUENCE [LARGE SCALE GENOMIC DNA]</scope>
    <source>
        <strain evidence="3 4">SN-593</strain>
    </source>
</reference>
<reference evidence="3 4" key="2">
    <citation type="journal article" date="2011" name="J. Antibiot.">
        <title>Furaquinocins I and J: novel polyketide isoprenoid hybrid compounds from Streptomyces reveromyceticus SN-593.</title>
        <authorList>
            <person name="Panthee S."/>
            <person name="Takahashi S."/>
            <person name="Takagi H."/>
            <person name="Nogawa T."/>
            <person name="Oowada E."/>
            <person name="Uramoto M."/>
            <person name="Osada H."/>
        </authorList>
    </citation>
    <scope>NUCLEOTIDE SEQUENCE [LARGE SCALE GENOMIC DNA]</scope>
    <source>
        <strain evidence="3 4">SN-593</strain>
    </source>
</reference>
<evidence type="ECO:0000313" key="4">
    <source>
        <dbReference type="Proteomes" id="UP000595703"/>
    </source>
</evidence>
<keyword evidence="4" id="KW-1185">Reference proteome</keyword>
<evidence type="ECO:0000313" key="3">
    <source>
        <dbReference type="EMBL" id="BBA99740.1"/>
    </source>
</evidence>
<keyword evidence="2" id="KW-1133">Transmembrane helix</keyword>
<keyword evidence="2" id="KW-0812">Transmembrane</keyword>
<name>A0A7U3VQF7_9ACTN</name>
<dbReference type="Proteomes" id="UP000595703">
    <property type="component" value="Chromosome"/>
</dbReference>
<dbReference type="RefSeq" id="WP_202235728.1">
    <property type="nucleotide sequence ID" value="NZ_AP018365.1"/>
</dbReference>
<protein>
    <submittedName>
        <fullName evidence="3">Uncharacterized protein</fullName>
    </submittedName>
</protein>
<reference evidence="3 4" key="4">
    <citation type="journal article" date="2020" name="Sci. Rep.">
        <title>beta-carboline chemical signals induce reveromycin production through a LuxR family regulator in Streptomyces sp. SN-593.</title>
        <authorList>
            <person name="Panthee S."/>
            <person name="Kito N."/>
            <person name="Hayashi T."/>
            <person name="Shimizu T."/>
            <person name="Ishikawa J."/>
            <person name="Hamamoto H."/>
            <person name="Osada H."/>
            <person name="Takahashi S."/>
        </authorList>
    </citation>
    <scope>NUCLEOTIDE SEQUENCE [LARGE SCALE GENOMIC DNA]</scope>
    <source>
        <strain evidence="3 4">SN-593</strain>
    </source>
</reference>
<keyword evidence="2" id="KW-0472">Membrane</keyword>
<sequence length="68" mass="7273">MSAGGRPPNRREAEVRRLLDTPHPAVPPDLAERAALRGRGLLRRRRVLRYALGAALLAAALAAAVLLA</sequence>
<reference evidence="3 4" key="1">
    <citation type="journal article" date="2010" name="J. Bacteriol.">
        <title>Biochemical characterization of a novel indole prenyltransferase from Streptomyces sp. SN-593.</title>
        <authorList>
            <person name="Takahashi S."/>
            <person name="Takagi H."/>
            <person name="Toyoda A."/>
            <person name="Uramoto M."/>
            <person name="Nogawa T."/>
            <person name="Ueki M."/>
            <person name="Sakaki Y."/>
            <person name="Osada H."/>
        </authorList>
    </citation>
    <scope>NUCLEOTIDE SEQUENCE [LARGE SCALE GENOMIC DNA]</scope>
    <source>
        <strain evidence="3 4">SN-593</strain>
    </source>
</reference>
<proteinExistence type="predicted"/>
<organism evidence="3 4">
    <name type="scientific">Actinacidiphila reveromycinica</name>
    <dbReference type="NCBI Taxonomy" id="659352"/>
    <lineage>
        <taxon>Bacteria</taxon>
        <taxon>Bacillati</taxon>
        <taxon>Actinomycetota</taxon>
        <taxon>Actinomycetes</taxon>
        <taxon>Kitasatosporales</taxon>
        <taxon>Streptomycetaceae</taxon>
        <taxon>Actinacidiphila</taxon>
    </lineage>
</organism>
<dbReference type="KEGG" id="arev:RVR_6490"/>
<evidence type="ECO:0000256" key="2">
    <source>
        <dbReference type="SAM" id="Phobius"/>
    </source>
</evidence>
<dbReference type="AlphaFoldDB" id="A0A7U3VQF7"/>
<evidence type="ECO:0000256" key="1">
    <source>
        <dbReference type="SAM" id="MobiDB-lite"/>
    </source>
</evidence>
<feature type="region of interest" description="Disordered" evidence="1">
    <location>
        <begin position="1"/>
        <end position="26"/>
    </location>
</feature>
<accession>A0A7U3VQF7</accession>
<gene>
    <name evidence="3" type="ORF">RVR_6490</name>
</gene>